<dbReference type="OrthoDB" id="4036613at2759"/>
<feature type="compositionally biased region" description="Basic and acidic residues" evidence="1">
    <location>
        <begin position="217"/>
        <end position="228"/>
    </location>
</feature>
<organism evidence="2 3">
    <name type="scientific">Lachancea thermotolerans (strain ATCC 56472 / CBS 6340 / NRRL Y-8284)</name>
    <name type="common">Yeast</name>
    <name type="synonym">Kluyveromyces thermotolerans</name>
    <dbReference type="NCBI Taxonomy" id="559295"/>
    <lineage>
        <taxon>Eukaryota</taxon>
        <taxon>Fungi</taxon>
        <taxon>Dikarya</taxon>
        <taxon>Ascomycota</taxon>
        <taxon>Saccharomycotina</taxon>
        <taxon>Saccharomycetes</taxon>
        <taxon>Saccharomycetales</taxon>
        <taxon>Saccharomycetaceae</taxon>
        <taxon>Lachancea</taxon>
    </lineage>
</organism>
<dbReference type="HOGENOM" id="CLU_767414_0_0_1"/>
<protein>
    <submittedName>
        <fullName evidence="2">KLTH0G05038p</fullName>
    </submittedName>
</protein>
<gene>
    <name evidence="2" type="ordered locus">KLTH0G05038g</name>
</gene>
<reference evidence="2 3" key="1">
    <citation type="journal article" date="2009" name="Genome Res.">
        <title>Comparative genomics of protoploid Saccharomycetaceae.</title>
        <authorList>
            <consortium name="The Genolevures Consortium"/>
            <person name="Souciet J.-L."/>
            <person name="Dujon B."/>
            <person name="Gaillardin C."/>
            <person name="Johnston M."/>
            <person name="Baret P.V."/>
            <person name="Cliften P."/>
            <person name="Sherman D.J."/>
            <person name="Weissenbach J."/>
            <person name="Westhof E."/>
            <person name="Wincker P."/>
            <person name="Jubin C."/>
            <person name="Poulain J."/>
            <person name="Barbe V."/>
            <person name="Segurens B."/>
            <person name="Artiguenave F."/>
            <person name="Anthouard V."/>
            <person name="Vacherie B."/>
            <person name="Val M.-E."/>
            <person name="Fulton R.S."/>
            <person name="Minx P."/>
            <person name="Wilson R."/>
            <person name="Durrens P."/>
            <person name="Jean G."/>
            <person name="Marck C."/>
            <person name="Martin T."/>
            <person name="Nikolski M."/>
            <person name="Rolland T."/>
            <person name="Seret M.-L."/>
            <person name="Casaregola S."/>
            <person name="Despons L."/>
            <person name="Fairhead C."/>
            <person name="Fischer G."/>
            <person name="Lafontaine I."/>
            <person name="Leh V."/>
            <person name="Lemaire M."/>
            <person name="de Montigny J."/>
            <person name="Neuveglise C."/>
            <person name="Thierry A."/>
            <person name="Blanc-Lenfle I."/>
            <person name="Bleykasten C."/>
            <person name="Diffels J."/>
            <person name="Fritsch E."/>
            <person name="Frangeul L."/>
            <person name="Goeffon A."/>
            <person name="Jauniaux N."/>
            <person name="Kachouri-Lafond R."/>
            <person name="Payen C."/>
            <person name="Potier S."/>
            <person name="Pribylova L."/>
            <person name="Ozanne C."/>
            <person name="Richard G.-F."/>
            <person name="Sacerdot C."/>
            <person name="Straub M.-L."/>
            <person name="Talla E."/>
        </authorList>
    </citation>
    <scope>NUCLEOTIDE SEQUENCE [LARGE SCALE GENOMIC DNA]</scope>
    <source>
        <strain evidence="3">ATCC 56472 / CBS 6340 / NRRL Y-8284</strain>
    </source>
</reference>
<feature type="compositionally biased region" description="Basic residues" evidence="1">
    <location>
        <begin position="229"/>
        <end position="242"/>
    </location>
</feature>
<name>C5DM09_LACTC</name>
<accession>C5DM09</accession>
<evidence type="ECO:0000313" key="2">
    <source>
        <dbReference type="EMBL" id="CAR24820.1"/>
    </source>
</evidence>
<sequence length="384" mass="41484">MDDTADVWTEVLEEKKVAPPTGPQVASHVFSAPMPKASEELESMMGVAMPQLESGARKPAGEDMNLYGLLDMVPKGRKLLAELLSGPHTTGDVFQHYDKSAIHRKLADKVDQWITEEEAQGKESNRNLAGLRGEYSSAIFSWSSANKNKERVASAGKKSASPSTGSQKTVNEQLYSKAYAAISGLIAQKRDEERRRERERAAASKPPASPAVFKADPLQKFEARALPREHKKKPKQEKHKRSSILWFWKGGPQKSKDQAGRLRDDHRDAKPASEPGITSTPRASSDSTPRPRSESQTPEASASSVSASQTPQTYLPPSPPHTGASPAGASSDEESLFGDFESSTGLQAVDAPVTPPVAPEHTGTGAAQAMLSFAPLQPKKRDNS</sequence>
<feature type="compositionally biased region" description="Basic and acidic residues" evidence="1">
    <location>
        <begin position="189"/>
        <end position="202"/>
    </location>
</feature>
<dbReference type="KEGG" id="lth:KLTH0G05038g"/>
<dbReference type="FunCoup" id="C5DM09">
    <property type="interactions" value="27"/>
</dbReference>
<keyword evidence="3" id="KW-1185">Reference proteome</keyword>
<dbReference type="EMBL" id="CU928171">
    <property type="protein sequence ID" value="CAR24820.1"/>
    <property type="molecule type" value="Genomic_DNA"/>
</dbReference>
<proteinExistence type="predicted"/>
<dbReference type="InParanoid" id="C5DM09"/>
<dbReference type="RefSeq" id="XP_002555257.1">
    <property type="nucleotide sequence ID" value="XM_002555211.1"/>
</dbReference>
<evidence type="ECO:0000256" key="1">
    <source>
        <dbReference type="SAM" id="MobiDB-lite"/>
    </source>
</evidence>
<dbReference type="Proteomes" id="UP000002036">
    <property type="component" value="Chromosome G"/>
</dbReference>
<dbReference type="eggNOG" id="ENOG502S748">
    <property type="taxonomic scope" value="Eukaryota"/>
</dbReference>
<dbReference type="GeneID" id="8293523"/>
<dbReference type="AlphaFoldDB" id="C5DM09"/>
<feature type="region of interest" description="Disordered" evidence="1">
    <location>
        <begin position="189"/>
        <end position="384"/>
    </location>
</feature>
<feature type="compositionally biased region" description="Polar residues" evidence="1">
    <location>
        <begin position="276"/>
        <end position="313"/>
    </location>
</feature>
<dbReference type="OMA" id="DQWITEE"/>
<feature type="compositionally biased region" description="Basic and acidic residues" evidence="1">
    <location>
        <begin position="254"/>
        <end position="271"/>
    </location>
</feature>
<evidence type="ECO:0000313" key="3">
    <source>
        <dbReference type="Proteomes" id="UP000002036"/>
    </source>
</evidence>